<sequence length="174" mass="20667">MSELKPIYGYGFFNVRENGLVDETIIFLYSDPDAYYKRVMRDRSKYTREIEILSRNMQYFLDEEKVYINNERVYPILGRVDIGVAGLDNIAYIIFNIYFKGVLKKGLNTYVNEYKQETAEYDYTVYWFFPENARIVKAVLNVPYEVILYGRGLRFIVYGGTRLPGREEIIFEIN</sequence>
<organism evidence="1">
    <name type="scientific">Thermogladius calderae</name>
    <dbReference type="NCBI Taxonomy" id="1200300"/>
    <lineage>
        <taxon>Archaea</taxon>
        <taxon>Thermoproteota</taxon>
        <taxon>Thermoprotei</taxon>
        <taxon>Desulfurococcales</taxon>
        <taxon>Desulfurococcaceae</taxon>
        <taxon>Thermogladius</taxon>
    </lineage>
</organism>
<dbReference type="AlphaFoldDB" id="A0A7J3Y101"/>
<comment type="caution">
    <text evidence="1">The sequence shown here is derived from an EMBL/GenBank/DDBJ whole genome shotgun (WGS) entry which is preliminary data.</text>
</comment>
<evidence type="ECO:0000313" key="1">
    <source>
        <dbReference type="EMBL" id="HHP68503.1"/>
    </source>
</evidence>
<name>A0A7J3Y101_9CREN</name>
<accession>A0A7J3Y101</accession>
<gene>
    <name evidence="1" type="ORF">ENM60_06980</name>
</gene>
<reference evidence="1" key="1">
    <citation type="journal article" date="2020" name="mSystems">
        <title>Genome- and Community-Level Interaction Insights into Carbon Utilization and Element Cycling Functions of Hydrothermarchaeota in Hydrothermal Sediment.</title>
        <authorList>
            <person name="Zhou Z."/>
            <person name="Liu Y."/>
            <person name="Xu W."/>
            <person name="Pan J."/>
            <person name="Luo Z.H."/>
            <person name="Li M."/>
        </authorList>
    </citation>
    <scope>NUCLEOTIDE SEQUENCE [LARGE SCALE GENOMIC DNA]</scope>
    <source>
        <strain evidence="1">SpSt-110</strain>
    </source>
</reference>
<protein>
    <submittedName>
        <fullName evidence="1">Uncharacterized protein</fullName>
    </submittedName>
</protein>
<proteinExistence type="predicted"/>
<dbReference type="EMBL" id="DRYK01000089">
    <property type="protein sequence ID" value="HHP68503.1"/>
    <property type="molecule type" value="Genomic_DNA"/>
</dbReference>